<dbReference type="EMBL" id="JANPWB010000016">
    <property type="protein sequence ID" value="KAJ1084545.1"/>
    <property type="molecule type" value="Genomic_DNA"/>
</dbReference>
<comment type="caution">
    <text evidence="2">The sequence shown here is derived from an EMBL/GenBank/DDBJ whole genome shotgun (WGS) entry which is preliminary data.</text>
</comment>
<protein>
    <submittedName>
        <fullName evidence="2">Uncharacterized protein</fullName>
    </submittedName>
</protein>
<gene>
    <name evidence="2" type="ORF">NDU88_004692</name>
</gene>
<dbReference type="Proteomes" id="UP001066276">
    <property type="component" value="Chromosome 12"/>
</dbReference>
<sequence>MGHCIREARPCDNDVGQKNLGPPDPYPWGTVKRVTSVRVEKQTDVWMHKEEKDGKWWGEKGRGKDWWKKGTETTQVLRVQTANRAARRVWPETRGKKRKKSETQGEGTEEAGQEKTTDQEYPGGMLRTTMYLEGCDCHRYTIAYTISFRVGHRGEGRA</sequence>
<proteinExistence type="predicted"/>
<feature type="compositionally biased region" description="Basic and acidic residues" evidence="1">
    <location>
        <begin position="1"/>
        <end position="12"/>
    </location>
</feature>
<dbReference type="AlphaFoldDB" id="A0AAV7L9D8"/>
<keyword evidence="3" id="KW-1185">Reference proteome</keyword>
<evidence type="ECO:0000313" key="2">
    <source>
        <dbReference type="EMBL" id="KAJ1084545.1"/>
    </source>
</evidence>
<feature type="region of interest" description="Disordered" evidence="1">
    <location>
        <begin position="82"/>
        <end position="122"/>
    </location>
</feature>
<evidence type="ECO:0000313" key="3">
    <source>
        <dbReference type="Proteomes" id="UP001066276"/>
    </source>
</evidence>
<feature type="region of interest" description="Disordered" evidence="1">
    <location>
        <begin position="1"/>
        <end position="30"/>
    </location>
</feature>
<evidence type="ECO:0000256" key="1">
    <source>
        <dbReference type="SAM" id="MobiDB-lite"/>
    </source>
</evidence>
<organism evidence="2 3">
    <name type="scientific">Pleurodeles waltl</name>
    <name type="common">Iberian ribbed newt</name>
    <dbReference type="NCBI Taxonomy" id="8319"/>
    <lineage>
        <taxon>Eukaryota</taxon>
        <taxon>Metazoa</taxon>
        <taxon>Chordata</taxon>
        <taxon>Craniata</taxon>
        <taxon>Vertebrata</taxon>
        <taxon>Euteleostomi</taxon>
        <taxon>Amphibia</taxon>
        <taxon>Batrachia</taxon>
        <taxon>Caudata</taxon>
        <taxon>Salamandroidea</taxon>
        <taxon>Salamandridae</taxon>
        <taxon>Pleurodelinae</taxon>
        <taxon>Pleurodeles</taxon>
    </lineage>
</organism>
<accession>A0AAV7L9D8</accession>
<name>A0AAV7L9D8_PLEWA</name>
<reference evidence="2" key="1">
    <citation type="journal article" date="2022" name="bioRxiv">
        <title>Sequencing and chromosome-scale assembly of the giantPleurodeles waltlgenome.</title>
        <authorList>
            <person name="Brown T."/>
            <person name="Elewa A."/>
            <person name="Iarovenko S."/>
            <person name="Subramanian E."/>
            <person name="Araus A.J."/>
            <person name="Petzold A."/>
            <person name="Susuki M."/>
            <person name="Suzuki K.-i.T."/>
            <person name="Hayashi T."/>
            <person name="Toyoda A."/>
            <person name="Oliveira C."/>
            <person name="Osipova E."/>
            <person name="Leigh N.D."/>
            <person name="Simon A."/>
            <person name="Yun M.H."/>
        </authorList>
    </citation>
    <scope>NUCLEOTIDE SEQUENCE</scope>
    <source>
        <strain evidence="2">20211129_DDA</strain>
        <tissue evidence="2">Liver</tissue>
    </source>
</reference>